<dbReference type="Proteomes" id="UP000467700">
    <property type="component" value="Unassembled WGS sequence"/>
</dbReference>
<dbReference type="Pfam" id="PF20151">
    <property type="entry name" value="DUF6533"/>
    <property type="match status" value="1"/>
</dbReference>
<feature type="domain" description="DUF6533" evidence="2">
    <location>
        <begin position="82"/>
        <end position="127"/>
    </location>
</feature>
<evidence type="ECO:0000313" key="3">
    <source>
        <dbReference type="EMBL" id="CAA7269882.1"/>
    </source>
</evidence>
<protein>
    <recommendedName>
        <fullName evidence="2">DUF6533 domain-containing protein</fullName>
    </recommendedName>
</protein>
<feature type="transmembrane region" description="Helical" evidence="1">
    <location>
        <begin position="156"/>
        <end position="177"/>
    </location>
</feature>
<feature type="transmembrane region" description="Helical" evidence="1">
    <location>
        <begin position="229"/>
        <end position="248"/>
    </location>
</feature>
<dbReference type="InterPro" id="IPR045340">
    <property type="entry name" value="DUF6533"/>
</dbReference>
<keyword evidence="1" id="KW-0812">Transmembrane</keyword>
<feature type="transmembrane region" description="Helical" evidence="1">
    <location>
        <begin position="184"/>
        <end position="203"/>
    </location>
</feature>
<comment type="caution">
    <text evidence="3">The sequence shown here is derived from an EMBL/GenBank/DDBJ whole genome shotgun (WGS) entry which is preliminary data.</text>
</comment>
<evidence type="ECO:0000259" key="2">
    <source>
        <dbReference type="Pfam" id="PF20151"/>
    </source>
</evidence>
<evidence type="ECO:0000256" key="1">
    <source>
        <dbReference type="SAM" id="Phobius"/>
    </source>
</evidence>
<feature type="transmembrane region" description="Helical" evidence="1">
    <location>
        <begin position="115"/>
        <end position="136"/>
    </location>
</feature>
<proteinExistence type="predicted"/>
<name>A0A8S0X7R7_CYCAE</name>
<keyword evidence="4" id="KW-1185">Reference proteome</keyword>
<dbReference type="EMBL" id="CACVBS010000082">
    <property type="protein sequence ID" value="CAA7269882.1"/>
    <property type="molecule type" value="Genomic_DNA"/>
</dbReference>
<dbReference type="AlphaFoldDB" id="A0A8S0X7R7"/>
<keyword evidence="1" id="KW-1133">Transmembrane helix</keyword>
<gene>
    <name evidence="3" type="ORF">AAE3_LOCUS12121</name>
</gene>
<evidence type="ECO:0000313" key="4">
    <source>
        <dbReference type="Proteomes" id="UP000467700"/>
    </source>
</evidence>
<dbReference type="OrthoDB" id="2686513at2759"/>
<keyword evidence="1" id="KW-0472">Membrane</keyword>
<organism evidence="3 4">
    <name type="scientific">Cyclocybe aegerita</name>
    <name type="common">Black poplar mushroom</name>
    <name type="synonym">Agrocybe aegerita</name>
    <dbReference type="NCBI Taxonomy" id="1973307"/>
    <lineage>
        <taxon>Eukaryota</taxon>
        <taxon>Fungi</taxon>
        <taxon>Dikarya</taxon>
        <taxon>Basidiomycota</taxon>
        <taxon>Agaricomycotina</taxon>
        <taxon>Agaricomycetes</taxon>
        <taxon>Agaricomycetidae</taxon>
        <taxon>Agaricales</taxon>
        <taxon>Agaricineae</taxon>
        <taxon>Bolbitiaceae</taxon>
        <taxon>Cyclocybe</taxon>
    </lineage>
</organism>
<reference evidence="3 4" key="1">
    <citation type="submission" date="2020-01" db="EMBL/GenBank/DDBJ databases">
        <authorList>
            <person name="Gupta K D."/>
        </authorList>
    </citation>
    <scope>NUCLEOTIDE SEQUENCE [LARGE SCALE GENOMIC DNA]</scope>
</reference>
<feature type="transmembrane region" description="Helical" evidence="1">
    <location>
        <begin position="275"/>
        <end position="295"/>
    </location>
</feature>
<sequence>MAVLTGCQLIYIERIRPFTKLWLSIRWAIHYLLSSANTGKVTRHIYGSYPCGFSSSPSILEPPMDAPADVVKSVTQIRIHHYLYVVAFACLFYDHVITLDAEIKYVWRRNKNANAYLFFVNRYFAFVANIIVFIPRLGEDVGIEALYTGFTVVRELLLIFSGVFICVLLTLRIYALYERSRRMLIFFVCFLVSGIAVSIFVITQKRITRPDPVTGCELGLSRENAYRNAAVWECLLLFDTVVFGFILYRIWSDRRRISLAEVRIPLRYVLLRDGVVYYAIMVLVNLANILTFYIAEPLLRGCLSTLASNYNDDPTHA</sequence>
<accession>A0A8S0X7R7</accession>